<protein>
    <recommendedName>
        <fullName evidence="1">Type VII secretion system protein EssD-like domain-containing protein</fullName>
    </recommendedName>
</protein>
<evidence type="ECO:0000313" key="2">
    <source>
        <dbReference type="EMBL" id="PIM55215.1"/>
    </source>
</evidence>
<dbReference type="EMBL" id="PEOG01000004">
    <property type="protein sequence ID" value="PIM55215.1"/>
    <property type="molecule type" value="Genomic_DNA"/>
</dbReference>
<dbReference type="AlphaFoldDB" id="A0A2G9CFT3"/>
<sequence length="224" mass="24827">MTVTDLEGRVLTVESQRDTGWTAPVYNIEVHEHHTYHVGGLGVWVHNANCCSVSTNDSNSKRTYRVDADNAGKGTDGYEVLNNPPSNAHVKISNGTEFVTNGAGMVEEVTFQPVLEKGTRDSRQTAVGYEGYTTDVGGHVQACRLGGTCDRYNLFPQDRTFNNSGYKTLENEWYSSLSKGDTVGPINIKFLRDDPMSPRPDYLVVEYSINGKNFSRFFANEAPK</sequence>
<dbReference type="Proteomes" id="UP000231501">
    <property type="component" value="Unassembled WGS sequence"/>
</dbReference>
<dbReference type="InterPro" id="IPR044927">
    <property type="entry name" value="Endonuclea_NS_2"/>
</dbReference>
<feature type="domain" description="Type VII secretion system protein EssD-like" evidence="1">
    <location>
        <begin position="121"/>
        <end position="209"/>
    </location>
</feature>
<dbReference type="InterPro" id="IPR030934">
    <property type="entry name" value="Intein_C"/>
</dbReference>
<proteinExistence type="predicted"/>
<accession>A0A2G9CFT3</accession>
<dbReference type="Pfam" id="PF13930">
    <property type="entry name" value="Endonuclea_NS_2"/>
    <property type="match status" value="1"/>
</dbReference>
<organism evidence="2 3">
    <name type="scientific">Roseateles chitinivorans</name>
    <dbReference type="NCBI Taxonomy" id="2917965"/>
    <lineage>
        <taxon>Bacteria</taxon>
        <taxon>Pseudomonadati</taxon>
        <taxon>Pseudomonadota</taxon>
        <taxon>Betaproteobacteria</taxon>
        <taxon>Burkholderiales</taxon>
        <taxon>Sphaerotilaceae</taxon>
        <taxon>Roseateles</taxon>
    </lineage>
</organism>
<gene>
    <name evidence="2" type="ORF">CS062_00450</name>
</gene>
<name>A0A2G9CFT3_9BURK</name>
<dbReference type="PROSITE" id="PS50818">
    <property type="entry name" value="INTEIN_C_TER"/>
    <property type="match status" value="1"/>
</dbReference>
<evidence type="ECO:0000259" key="1">
    <source>
        <dbReference type="Pfam" id="PF13930"/>
    </source>
</evidence>
<dbReference type="Gene3D" id="2.170.16.10">
    <property type="entry name" value="Hedgehog/Intein (Hint) domain"/>
    <property type="match status" value="1"/>
</dbReference>
<keyword evidence="3" id="KW-1185">Reference proteome</keyword>
<evidence type="ECO:0000313" key="3">
    <source>
        <dbReference type="Proteomes" id="UP000231501"/>
    </source>
</evidence>
<reference evidence="2 3" key="1">
    <citation type="submission" date="2017-11" db="EMBL/GenBank/DDBJ databases">
        <title>Draft genome sequence of Mitsuaria sp. HWN-4.</title>
        <authorList>
            <person name="Gundlapally S.R."/>
        </authorList>
    </citation>
    <scope>NUCLEOTIDE SEQUENCE [LARGE SCALE GENOMIC DNA]</scope>
    <source>
        <strain evidence="2 3">HWN-4</strain>
    </source>
</reference>
<comment type="caution">
    <text evidence="2">The sequence shown here is derived from an EMBL/GenBank/DDBJ whole genome shotgun (WGS) entry which is preliminary data.</text>
</comment>
<dbReference type="NCBIfam" id="TIGR01443">
    <property type="entry name" value="intein_Cterm"/>
    <property type="match status" value="1"/>
</dbReference>